<proteinExistence type="predicted"/>
<dbReference type="PANTHER" id="PTHR47272">
    <property type="entry name" value="DDE_TNP_1_7 DOMAIN-CONTAINING PROTEIN"/>
    <property type="match status" value="1"/>
</dbReference>
<accession>A0A5N4AET3</accession>
<evidence type="ECO:0000313" key="2">
    <source>
        <dbReference type="EMBL" id="KAB0795811.1"/>
    </source>
</evidence>
<dbReference type="InParanoid" id="A0A5N4AET3"/>
<gene>
    <name evidence="2" type="ORF">PPYR_09872</name>
</gene>
<feature type="domain" description="PiggyBac transposable element-derived protein" evidence="1">
    <location>
        <begin position="123"/>
        <end position="354"/>
    </location>
</feature>
<reference evidence="2 3" key="1">
    <citation type="journal article" date="2018" name="Elife">
        <title>Firefly genomes illuminate parallel origins of bioluminescence in beetles.</title>
        <authorList>
            <person name="Fallon T.R."/>
            <person name="Lower S.E."/>
            <person name="Chang C.H."/>
            <person name="Bessho-Uehara M."/>
            <person name="Martin G.J."/>
            <person name="Bewick A.J."/>
            <person name="Behringer M."/>
            <person name="Debat H.J."/>
            <person name="Wong I."/>
            <person name="Day J.C."/>
            <person name="Suvorov A."/>
            <person name="Silva C.J."/>
            <person name="Stanger-Hall K.F."/>
            <person name="Hall D.W."/>
            <person name="Schmitz R.J."/>
            <person name="Nelson D.R."/>
            <person name="Lewis S.M."/>
            <person name="Shigenobu S."/>
            <person name="Bybee S.M."/>
            <person name="Larracuente A.M."/>
            <person name="Oba Y."/>
            <person name="Weng J.K."/>
        </authorList>
    </citation>
    <scope>NUCLEOTIDE SEQUENCE [LARGE SCALE GENOMIC DNA]</scope>
    <source>
        <strain evidence="2">1611_PpyrPB1</strain>
        <tissue evidence="2">Whole body</tissue>
    </source>
</reference>
<name>A0A5N4AET3_PHOPY</name>
<dbReference type="Proteomes" id="UP000327044">
    <property type="component" value="Unassembled WGS sequence"/>
</dbReference>
<feature type="non-terminal residue" evidence="2">
    <location>
        <position position="1"/>
    </location>
</feature>
<dbReference type="Pfam" id="PF13843">
    <property type="entry name" value="DDE_Tnp_1_7"/>
    <property type="match status" value="1"/>
</dbReference>
<dbReference type="InterPro" id="IPR029526">
    <property type="entry name" value="PGBD"/>
</dbReference>
<protein>
    <recommendedName>
        <fullName evidence="1">PiggyBac transposable element-derived protein domain-containing protein</fullName>
    </recommendedName>
</protein>
<dbReference type="EMBL" id="VVIM01000007">
    <property type="protein sequence ID" value="KAB0795811.1"/>
    <property type="molecule type" value="Genomic_DNA"/>
</dbReference>
<organism evidence="2 3">
    <name type="scientific">Photinus pyralis</name>
    <name type="common">Common eastern firefly</name>
    <name type="synonym">Lampyris pyralis</name>
    <dbReference type="NCBI Taxonomy" id="7054"/>
    <lineage>
        <taxon>Eukaryota</taxon>
        <taxon>Metazoa</taxon>
        <taxon>Ecdysozoa</taxon>
        <taxon>Arthropoda</taxon>
        <taxon>Hexapoda</taxon>
        <taxon>Insecta</taxon>
        <taxon>Pterygota</taxon>
        <taxon>Neoptera</taxon>
        <taxon>Endopterygota</taxon>
        <taxon>Coleoptera</taxon>
        <taxon>Polyphaga</taxon>
        <taxon>Elateriformia</taxon>
        <taxon>Elateroidea</taxon>
        <taxon>Lampyridae</taxon>
        <taxon>Lampyrinae</taxon>
        <taxon>Photinus</taxon>
    </lineage>
</organism>
<evidence type="ECO:0000313" key="3">
    <source>
        <dbReference type="Proteomes" id="UP000327044"/>
    </source>
</evidence>
<dbReference type="PANTHER" id="PTHR47272:SF1">
    <property type="entry name" value="PIGGYBAC TRANSPOSABLE ELEMENT-DERIVED PROTEIN 3-LIKE"/>
    <property type="match status" value="1"/>
</dbReference>
<feature type="non-terminal residue" evidence="2">
    <location>
        <position position="354"/>
    </location>
</feature>
<dbReference type="AlphaFoldDB" id="A0A5N4AET3"/>
<keyword evidence="3" id="KW-1185">Reference proteome</keyword>
<comment type="caution">
    <text evidence="2">The sequence shown here is derived from an EMBL/GenBank/DDBJ whole genome shotgun (WGS) entry which is preliminary data.</text>
</comment>
<sequence length="354" mass="41084">TVIFDLDNDIIGVEENPEIEEVIEIEAGDTELDITEFNFNLPDGSELESEAEDENLYQLQDTDGEFSSEDEIPLAQLLRRKNSKSKKAIDNKRKWVNSDSMYGPGTLPPFLGLEGGKTQSKRPIDYFLFYFSDEILEEIVFQSNLYAHQLDKPNFTLTKYELQTFLGINLIMSYIRYPRTRLYWNSDAAFRMSFIADSMPVNRYESILRHLHFTNNLDLDTNSTDKLKKLRPFLDKLQKNFLSATEPEEYQAIDEQIVPLKGRLSIKQYLPKKPKKWGVKLWVRAGVSGYMYRFEVYQGAGGGREAISDFGACGDVIRRLSDDIQHKNHKLFFDHLFCSVPLLQELKQRKIWAT</sequence>
<evidence type="ECO:0000259" key="1">
    <source>
        <dbReference type="Pfam" id="PF13843"/>
    </source>
</evidence>